<protein>
    <submittedName>
        <fullName evidence="2">Helix-turn-helix transcriptional regulator</fullName>
    </submittedName>
</protein>
<reference evidence="2 3" key="1">
    <citation type="submission" date="2020-05" db="EMBL/GenBank/DDBJ databases">
        <title>Gimesia benthica sp. nov., a novel planctomycete isolated from a deep-sea water sample of the Northwest Indian Ocean.</title>
        <authorList>
            <person name="Wang J."/>
            <person name="Ruan C."/>
            <person name="Song L."/>
            <person name="Zhu Y."/>
            <person name="Li A."/>
            <person name="Zheng X."/>
            <person name="Wang L."/>
            <person name="Lu Z."/>
            <person name="Huang Y."/>
            <person name="Du W."/>
            <person name="Zhou Y."/>
            <person name="Huang L."/>
            <person name="Dai X."/>
        </authorList>
    </citation>
    <scope>NUCLEOTIDE SEQUENCE [LARGE SCALE GENOMIC DNA]</scope>
    <source>
        <strain evidence="2 3">YYQ-30</strain>
    </source>
</reference>
<evidence type="ECO:0000259" key="1">
    <source>
        <dbReference type="PROSITE" id="PS50943"/>
    </source>
</evidence>
<dbReference type="AlphaFoldDB" id="A0A849L6X4"/>
<dbReference type="Gene3D" id="1.10.260.40">
    <property type="entry name" value="lambda repressor-like DNA-binding domains"/>
    <property type="match status" value="1"/>
</dbReference>
<sequence length="80" mass="9063">MQVFGKRQEFFLDDASIGRTIRLHRRRKNLCIDEVAKKAEIPARLLAAYEQGSARVRVDRIDAIADALGVTPRSLLIRSV</sequence>
<dbReference type="CDD" id="cd00093">
    <property type="entry name" value="HTH_XRE"/>
    <property type="match status" value="1"/>
</dbReference>
<proteinExistence type="predicted"/>
<dbReference type="RefSeq" id="WP_171327052.1">
    <property type="nucleotide sequence ID" value="NZ_JABFBC010000007.1"/>
</dbReference>
<dbReference type="InterPro" id="IPR001387">
    <property type="entry name" value="Cro/C1-type_HTH"/>
</dbReference>
<dbReference type="EMBL" id="JABFBC010000007">
    <property type="protein sequence ID" value="NNU82189.1"/>
    <property type="molecule type" value="Genomic_DNA"/>
</dbReference>
<dbReference type="GO" id="GO:0003677">
    <property type="term" value="F:DNA binding"/>
    <property type="evidence" value="ECO:0007669"/>
    <property type="project" value="InterPro"/>
</dbReference>
<evidence type="ECO:0000313" key="3">
    <source>
        <dbReference type="Proteomes" id="UP000572377"/>
    </source>
</evidence>
<accession>A0A849L6X4</accession>
<dbReference type="Proteomes" id="UP000572377">
    <property type="component" value="Unassembled WGS sequence"/>
</dbReference>
<organism evidence="2 3">
    <name type="scientific">Halovulum dunhuangense</name>
    <dbReference type="NCBI Taxonomy" id="1505036"/>
    <lineage>
        <taxon>Bacteria</taxon>
        <taxon>Pseudomonadati</taxon>
        <taxon>Pseudomonadota</taxon>
        <taxon>Alphaproteobacteria</taxon>
        <taxon>Rhodobacterales</taxon>
        <taxon>Paracoccaceae</taxon>
        <taxon>Halovulum</taxon>
    </lineage>
</organism>
<evidence type="ECO:0000313" key="2">
    <source>
        <dbReference type="EMBL" id="NNU82189.1"/>
    </source>
</evidence>
<feature type="domain" description="HTH cro/C1-type" evidence="1">
    <location>
        <begin position="21"/>
        <end position="75"/>
    </location>
</feature>
<dbReference type="SMART" id="SM00530">
    <property type="entry name" value="HTH_XRE"/>
    <property type="match status" value="1"/>
</dbReference>
<dbReference type="SUPFAM" id="SSF47413">
    <property type="entry name" value="lambda repressor-like DNA-binding domains"/>
    <property type="match status" value="1"/>
</dbReference>
<keyword evidence="3" id="KW-1185">Reference proteome</keyword>
<dbReference type="PROSITE" id="PS50943">
    <property type="entry name" value="HTH_CROC1"/>
    <property type="match status" value="1"/>
</dbReference>
<dbReference type="InterPro" id="IPR010982">
    <property type="entry name" value="Lambda_DNA-bd_dom_sf"/>
</dbReference>
<dbReference type="Pfam" id="PF13560">
    <property type="entry name" value="HTH_31"/>
    <property type="match status" value="1"/>
</dbReference>
<gene>
    <name evidence="2" type="ORF">HMH01_17260</name>
</gene>
<name>A0A849L6X4_9RHOB</name>
<comment type="caution">
    <text evidence="2">The sequence shown here is derived from an EMBL/GenBank/DDBJ whole genome shotgun (WGS) entry which is preliminary data.</text>
</comment>